<keyword evidence="3" id="KW-1185">Reference proteome</keyword>
<evidence type="ECO:0000256" key="1">
    <source>
        <dbReference type="SAM" id="Phobius"/>
    </source>
</evidence>
<evidence type="ECO:0000313" key="3">
    <source>
        <dbReference type="Proteomes" id="UP000479190"/>
    </source>
</evidence>
<organism evidence="2 3">
    <name type="scientific">Trichogramma brassicae</name>
    <dbReference type="NCBI Taxonomy" id="86971"/>
    <lineage>
        <taxon>Eukaryota</taxon>
        <taxon>Metazoa</taxon>
        <taxon>Ecdysozoa</taxon>
        <taxon>Arthropoda</taxon>
        <taxon>Hexapoda</taxon>
        <taxon>Insecta</taxon>
        <taxon>Pterygota</taxon>
        <taxon>Neoptera</taxon>
        <taxon>Endopterygota</taxon>
        <taxon>Hymenoptera</taxon>
        <taxon>Apocrita</taxon>
        <taxon>Proctotrupomorpha</taxon>
        <taxon>Chalcidoidea</taxon>
        <taxon>Trichogrammatidae</taxon>
        <taxon>Trichogramma</taxon>
    </lineage>
</organism>
<feature type="transmembrane region" description="Helical" evidence="1">
    <location>
        <begin position="179"/>
        <end position="196"/>
    </location>
</feature>
<evidence type="ECO:0000313" key="2">
    <source>
        <dbReference type="EMBL" id="CAB0028892.1"/>
    </source>
</evidence>
<dbReference type="Proteomes" id="UP000479190">
    <property type="component" value="Unassembled WGS sequence"/>
</dbReference>
<keyword evidence="1" id="KW-0812">Transmembrane</keyword>
<keyword evidence="1" id="KW-1133">Transmembrane helix</keyword>
<gene>
    <name evidence="2" type="ORF">TBRA_LOCUS1006</name>
</gene>
<dbReference type="EMBL" id="CADCXV010000213">
    <property type="protein sequence ID" value="CAB0028892.1"/>
    <property type="molecule type" value="Genomic_DNA"/>
</dbReference>
<reference evidence="2 3" key="1">
    <citation type="submission" date="2020-02" db="EMBL/GenBank/DDBJ databases">
        <authorList>
            <person name="Ferguson B K."/>
        </authorList>
    </citation>
    <scope>NUCLEOTIDE SEQUENCE [LARGE SCALE GENOMIC DNA]</scope>
</reference>
<accession>A0A6H5HTX7</accession>
<sequence>MKRCWYTCETDKSSSNTAYTTRREPRVTFTGELEGAYMPDLLARIRNCIPAICEFDRLTRGSGHNHSCSEEVYATLVQKAQTVPSEYYSTAVPRDYCGDKRDLKPCAIVTSRVLRYIRWRSLLSLLERDGEMAFACAWARCISRDFISTPRQKYRSSIDYYRHISTVVQRSEKKRIMRIMMNCVVISICAIFQVTFDASACQILEFHYRTRKLSGRSSAAE</sequence>
<proteinExistence type="predicted"/>
<dbReference type="AlphaFoldDB" id="A0A6H5HTX7"/>
<protein>
    <submittedName>
        <fullName evidence="2">Uncharacterized protein</fullName>
    </submittedName>
</protein>
<keyword evidence="1" id="KW-0472">Membrane</keyword>
<name>A0A6H5HTX7_9HYME</name>